<evidence type="ECO:0000256" key="2">
    <source>
        <dbReference type="ARBA" id="ARBA00012438"/>
    </source>
</evidence>
<evidence type="ECO:0000256" key="7">
    <source>
        <dbReference type="ARBA" id="ARBA00022840"/>
    </source>
</evidence>
<dbReference type="InterPro" id="IPR003594">
    <property type="entry name" value="HATPase_dom"/>
</dbReference>
<dbReference type="RefSeq" id="WP_005949809.1">
    <property type="nucleotide sequence ID" value="NZ_CP028103.1"/>
</dbReference>
<dbReference type="PANTHER" id="PTHR41523">
    <property type="entry name" value="TWO-COMPONENT SYSTEM SENSOR PROTEIN"/>
    <property type="match status" value="1"/>
</dbReference>
<evidence type="ECO:0000256" key="1">
    <source>
        <dbReference type="ARBA" id="ARBA00000085"/>
    </source>
</evidence>
<dbReference type="Pfam" id="PF12282">
    <property type="entry name" value="GAF_PdtaS"/>
    <property type="match status" value="1"/>
</dbReference>
<keyword evidence="4" id="KW-0808">Transferase</keyword>
<evidence type="ECO:0000256" key="6">
    <source>
        <dbReference type="ARBA" id="ARBA00022777"/>
    </source>
</evidence>
<keyword evidence="3" id="KW-0597">Phosphoprotein</keyword>
<proteinExistence type="predicted"/>
<dbReference type="EMBL" id="CP028103">
    <property type="protein sequence ID" value="AVQ30869.1"/>
    <property type="molecule type" value="Genomic_DNA"/>
</dbReference>
<dbReference type="Proteomes" id="UP000241238">
    <property type="component" value="Chromosome"/>
</dbReference>
<sequence>MIKNYCKMCSTLTASDIEKIERVSETVSILSNILNMDVFLDCPTKDKDNAVVVYHARPETNSLYSKNIDGEMAHSSKEPAVFRTFLTGLPSKNYKAITQEEQHVFQNIMPVFNELKEVIGVIIVEYRESQEHEFNSDLFNFTATKLIRDIDISRSRIPEFVKDGIVVFNQDGIVTYINKIAEKIYASLGFSKSIVGEQFENIALTKTSIQEILNQKTDKTIEVTISNIILAIAYFITSLEEDNYSIVMVIRDITKEKNNEQEILLKSVVIKEIHHRVKNNLQTIASLLRIQKRRVENDETKKILDETISRILSIAVTHEVLSENGMDSLNIKTILQLLYKNSFENTIDKTKKIEFNMIGDDFIISSDKATSVALVINELIQNAIHYAFHNRVEGKIDVIIEKKTFFSKITISDNGVGMDAKKYRENSLGLMIVEKLVTDKLEGNFELKSKINEGTTIEFEIKNS</sequence>
<protein>
    <recommendedName>
        <fullName evidence="2">histidine kinase</fullName>
        <ecNumber evidence="2">2.7.13.3</ecNumber>
    </recommendedName>
</protein>
<dbReference type="PROSITE" id="PS50109">
    <property type="entry name" value="HIS_KIN"/>
    <property type="match status" value="1"/>
</dbReference>
<keyword evidence="7" id="KW-0067">ATP-binding</keyword>
<dbReference type="Gene3D" id="3.30.450.20">
    <property type="entry name" value="PAS domain"/>
    <property type="match status" value="1"/>
</dbReference>
<dbReference type="Pfam" id="PF02518">
    <property type="entry name" value="HATPase_c"/>
    <property type="match status" value="1"/>
</dbReference>
<dbReference type="SUPFAM" id="SSF55785">
    <property type="entry name" value="PYP-like sensor domain (PAS domain)"/>
    <property type="match status" value="1"/>
</dbReference>
<dbReference type="InterPro" id="IPR005467">
    <property type="entry name" value="His_kinase_dom"/>
</dbReference>
<dbReference type="InterPro" id="IPR035965">
    <property type="entry name" value="PAS-like_dom_sf"/>
</dbReference>
<feature type="domain" description="Histidine kinase" evidence="8">
    <location>
        <begin position="272"/>
        <end position="464"/>
    </location>
</feature>
<dbReference type="InterPro" id="IPR038424">
    <property type="entry name" value="H_kinase_PdtaS_GAF_sf"/>
</dbReference>
<evidence type="ECO:0000256" key="5">
    <source>
        <dbReference type="ARBA" id="ARBA00022741"/>
    </source>
</evidence>
<dbReference type="InterPro" id="IPR036890">
    <property type="entry name" value="HATPase_C_sf"/>
</dbReference>
<evidence type="ECO:0000259" key="8">
    <source>
        <dbReference type="PROSITE" id="PS50109"/>
    </source>
</evidence>
<comment type="catalytic activity">
    <reaction evidence="1">
        <text>ATP + protein L-histidine = ADP + protein N-phospho-L-histidine.</text>
        <dbReference type="EC" id="2.7.13.3"/>
    </reaction>
</comment>
<name>A0ABM6U3H7_FUSVA</name>
<dbReference type="EC" id="2.7.13.3" evidence="2"/>
<accession>A0ABM6U3H7</accession>
<evidence type="ECO:0000256" key="3">
    <source>
        <dbReference type="ARBA" id="ARBA00022553"/>
    </source>
</evidence>
<keyword evidence="6" id="KW-0418">Kinase</keyword>
<dbReference type="GeneID" id="77467630"/>
<dbReference type="SMART" id="SM00387">
    <property type="entry name" value="HATPase_c"/>
    <property type="match status" value="1"/>
</dbReference>
<dbReference type="InterPro" id="IPR011495">
    <property type="entry name" value="Sig_transdc_His_kin_sub2_dim/P"/>
</dbReference>
<gene>
    <name evidence="9" type="ORF">C4N18_06460</name>
</gene>
<evidence type="ECO:0000313" key="9">
    <source>
        <dbReference type="EMBL" id="AVQ30869.1"/>
    </source>
</evidence>
<keyword evidence="10" id="KW-1185">Reference proteome</keyword>
<dbReference type="SUPFAM" id="SSF55874">
    <property type="entry name" value="ATPase domain of HSP90 chaperone/DNA topoisomerase II/histidine kinase"/>
    <property type="match status" value="1"/>
</dbReference>
<dbReference type="Gene3D" id="3.30.565.10">
    <property type="entry name" value="Histidine kinase-like ATPase, C-terminal domain"/>
    <property type="match status" value="1"/>
</dbReference>
<dbReference type="InterPro" id="IPR022066">
    <property type="entry name" value="PdtaS_GAF"/>
</dbReference>
<reference evidence="10" key="1">
    <citation type="journal article" date="2018" name="MSphere">
        <title>Fusobacterium Genomics Using MinION and Illumina Sequencing Enables Genome Completion and Correction.</title>
        <authorList>
            <person name="Todd S.M."/>
            <person name="Settlage R.E."/>
            <person name="Lahmers K.K."/>
            <person name="Slade D.J."/>
        </authorList>
    </citation>
    <scope>NUCLEOTIDE SEQUENCE [LARGE SCALE GENOMIC DNA]</scope>
    <source>
        <strain evidence="10">ATCC 27725</strain>
    </source>
</reference>
<organism evidence="9 10">
    <name type="scientific">Fusobacterium varium ATCC 27725</name>
    <dbReference type="NCBI Taxonomy" id="469618"/>
    <lineage>
        <taxon>Bacteria</taxon>
        <taxon>Fusobacteriati</taxon>
        <taxon>Fusobacteriota</taxon>
        <taxon>Fusobacteriia</taxon>
        <taxon>Fusobacteriales</taxon>
        <taxon>Fusobacteriaceae</taxon>
        <taxon>Fusobacterium</taxon>
    </lineage>
</organism>
<evidence type="ECO:0000256" key="4">
    <source>
        <dbReference type="ARBA" id="ARBA00022679"/>
    </source>
</evidence>
<dbReference type="Gene3D" id="3.30.450.280">
    <property type="entry name" value="GAF domain"/>
    <property type="match status" value="1"/>
</dbReference>
<keyword evidence="5" id="KW-0547">Nucleotide-binding</keyword>
<dbReference type="PANTHER" id="PTHR41523:SF8">
    <property type="entry name" value="ETHYLENE RESPONSE SENSOR PROTEIN"/>
    <property type="match status" value="1"/>
</dbReference>
<evidence type="ECO:0000313" key="10">
    <source>
        <dbReference type="Proteomes" id="UP000241238"/>
    </source>
</evidence>
<dbReference type="Pfam" id="PF07568">
    <property type="entry name" value="HisKA_2"/>
    <property type="match status" value="1"/>
</dbReference>